<feature type="transmembrane region" description="Helical" evidence="9">
    <location>
        <begin position="408"/>
        <end position="427"/>
    </location>
</feature>
<evidence type="ECO:0000256" key="6">
    <source>
        <dbReference type="ARBA" id="ARBA00023136"/>
    </source>
</evidence>
<keyword evidence="3" id="KW-0813">Transport</keyword>
<evidence type="ECO:0000313" key="12">
    <source>
        <dbReference type="Proteomes" id="UP000037460"/>
    </source>
</evidence>
<dbReference type="GO" id="GO:0022857">
    <property type="term" value="F:transmembrane transporter activity"/>
    <property type="evidence" value="ECO:0007669"/>
    <property type="project" value="InterPro"/>
</dbReference>
<evidence type="ECO:0000256" key="2">
    <source>
        <dbReference type="ARBA" id="ARBA00006829"/>
    </source>
</evidence>
<comment type="caution">
    <text evidence="11">The sequence shown here is derived from an EMBL/GenBank/DDBJ whole genome shotgun (WGS) entry which is preliminary data.</text>
</comment>
<evidence type="ECO:0000256" key="7">
    <source>
        <dbReference type="SAM" id="Coils"/>
    </source>
</evidence>
<dbReference type="PRINTS" id="PR01035">
    <property type="entry name" value="TCRTETA"/>
</dbReference>
<accession>A0A0M0JP92</accession>
<keyword evidence="7" id="KW-0175">Coiled coil</keyword>
<keyword evidence="6 9" id="KW-0472">Membrane</keyword>
<evidence type="ECO:0000256" key="8">
    <source>
        <dbReference type="SAM" id="MobiDB-lite"/>
    </source>
</evidence>
<dbReference type="Proteomes" id="UP000037460">
    <property type="component" value="Unassembled WGS sequence"/>
</dbReference>
<feature type="transmembrane region" description="Helical" evidence="9">
    <location>
        <begin position="683"/>
        <end position="708"/>
    </location>
</feature>
<feature type="region of interest" description="Disordered" evidence="8">
    <location>
        <begin position="358"/>
        <end position="381"/>
    </location>
</feature>
<evidence type="ECO:0000259" key="10">
    <source>
        <dbReference type="PROSITE" id="PS50850"/>
    </source>
</evidence>
<dbReference type="OrthoDB" id="5086884at2759"/>
<dbReference type="InterPro" id="IPR001958">
    <property type="entry name" value="Tet-R_TetA/multi-R_MdtG-like"/>
</dbReference>
<dbReference type="GO" id="GO:0016020">
    <property type="term" value="C:membrane"/>
    <property type="evidence" value="ECO:0007669"/>
    <property type="project" value="UniProtKB-SubCell"/>
</dbReference>
<keyword evidence="5 9" id="KW-1133">Transmembrane helix</keyword>
<dbReference type="InterPro" id="IPR011701">
    <property type="entry name" value="MFS"/>
</dbReference>
<evidence type="ECO:0000256" key="1">
    <source>
        <dbReference type="ARBA" id="ARBA00004141"/>
    </source>
</evidence>
<dbReference type="Gene3D" id="1.20.1250.20">
    <property type="entry name" value="MFS general substrate transporter like domains"/>
    <property type="match status" value="2"/>
</dbReference>
<evidence type="ECO:0000256" key="9">
    <source>
        <dbReference type="SAM" id="Phobius"/>
    </source>
</evidence>
<sequence>MSSDGHMLAAMEHADLVSALAAAVARAGAAAESIAAVQEDAERRISQAQAEADRRALAAEAAAAKVAQRAADMADAEAGKMQAELTRRLSTIEAQCQRRVEAAEESARAHAMALEETSMEASRRIRKLEEASAQRIRELEEASERCISLEKHFAEERIAQAEAAAEQRAKAAEEAAAAVARRIAEVEDSAAQQRAVAAEELAAQYAMGLEAMVGVAARRAAHSAAAQVALALHGSPSRTATLAHVNRTGVGGAWDDASTSEAVPADFLPGRGSEVLDRVGLRLRVCVDMADSVEGWLTANARTSRESTSVNIALRSARLHLVASSERLGDDDTFLEALTELLAMRHALLPLLSSEGVEEADEAEDATEESVSEAGQHGHQAGQHDMNFSMLMAFFPAAASSKGVTPRVTGVLFGLSQLFALLSTPFAPTICTRLGGARVLLLALILQGSFAVAFAFTGLATTTLRFVICCAALRAGQGVCAGLTEVAGIGLLMRSVPPDKASDAVGWSEAARGIGIMIGPVLGGSLDSLVGYEAPFLSAGGALLLCALVMLVAPIPVSSVTRVAAERPMSLLLGSPVVLACLLVIFSIMFAIAFLDPAMQPFLSQPPYRLPESLIGLCFTAALIAYTALSIVAGSIASRLGNVTSLVSGLSLAGLAYLTMAPLDELSLPLTPFPFLSPHGRSQAYAIGLAVGSIVLLGAGCALAFVPANALMIEEGRRVGLSVEQSSDAIAALAQLAFTSGSASGPMVSGALVQALGFPRAAAACGLTVIGNALLLLIVV</sequence>
<name>A0A0M0JP92_9EUKA</name>
<feature type="transmembrane region" description="Helical" evidence="9">
    <location>
        <begin position="569"/>
        <end position="594"/>
    </location>
</feature>
<reference evidence="12" key="1">
    <citation type="journal article" date="2015" name="PLoS Genet.">
        <title>Genome Sequence and Transcriptome Analyses of Chrysochromulina tobin: Metabolic Tools for Enhanced Algal Fitness in the Prominent Order Prymnesiales (Haptophyceae).</title>
        <authorList>
            <person name="Hovde B.T."/>
            <person name="Deodato C.R."/>
            <person name="Hunsperger H.M."/>
            <person name="Ryken S.A."/>
            <person name="Yost W."/>
            <person name="Jha R.K."/>
            <person name="Patterson J."/>
            <person name="Monnat R.J. Jr."/>
            <person name="Barlow S.B."/>
            <person name="Starkenburg S.R."/>
            <person name="Cattolico R.A."/>
        </authorList>
    </citation>
    <scope>NUCLEOTIDE SEQUENCE</scope>
    <source>
        <strain evidence="12">CCMP291</strain>
    </source>
</reference>
<feature type="transmembrane region" description="Helical" evidence="9">
    <location>
        <begin position="614"/>
        <end position="636"/>
    </location>
</feature>
<dbReference type="PROSITE" id="PS50850">
    <property type="entry name" value="MFS"/>
    <property type="match status" value="1"/>
</dbReference>
<organism evidence="11 12">
    <name type="scientific">Chrysochromulina tobinii</name>
    <dbReference type="NCBI Taxonomy" id="1460289"/>
    <lineage>
        <taxon>Eukaryota</taxon>
        <taxon>Haptista</taxon>
        <taxon>Haptophyta</taxon>
        <taxon>Prymnesiophyceae</taxon>
        <taxon>Prymnesiales</taxon>
        <taxon>Chrysochromulinaceae</taxon>
        <taxon>Chrysochromulina</taxon>
    </lineage>
</organism>
<protein>
    <submittedName>
        <fullName evidence="11">Mfs-type transporter</fullName>
    </submittedName>
</protein>
<evidence type="ECO:0000313" key="11">
    <source>
        <dbReference type="EMBL" id="KOO28053.1"/>
    </source>
</evidence>
<dbReference type="PANTHER" id="PTHR23506:SF26">
    <property type="entry name" value="MFS-TYPE TRANSPORTER SLC18B1"/>
    <property type="match status" value="1"/>
</dbReference>
<dbReference type="AlphaFoldDB" id="A0A0M0JP92"/>
<evidence type="ECO:0000256" key="4">
    <source>
        <dbReference type="ARBA" id="ARBA00022692"/>
    </source>
</evidence>
<feature type="compositionally biased region" description="Acidic residues" evidence="8">
    <location>
        <begin position="358"/>
        <end position="371"/>
    </location>
</feature>
<evidence type="ECO:0000256" key="3">
    <source>
        <dbReference type="ARBA" id="ARBA00022448"/>
    </source>
</evidence>
<gene>
    <name evidence="11" type="ORF">Ctob_012225</name>
</gene>
<proteinExistence type="inferred from homology"/>
<keyword evidence="12" id="KW-1185">Reference proteome</keyword>
<comment type="subcellular location">
    <subcellularLocation>
        <location evidence="1">Membrane</location>
        <topology evidence="1">Multi-pass membrane protein</topology>
    </subcellularLocation>
</comment>
<feature type="transmembrane region" description="Helical" evidence="9">
    <location>
        <begin position="643"/>
        <end position="663"/>
    </location>
</feature>
<feature type="transmembrane region" description="Helical" evidence="9">
    <location>
        <begin position="761"/>
        <end position="779"/>
    </location>
</feature>
<feature type="transmembrane region" description="Helical" evidence="9">
    <location>
        <begin position="536"/>
        <end position="557"/>
    </location>
</feature>
<dbReference type="SUPFAM" id="SSF103473">
    <property type="entry name" value="MFS general substrate transporter"/>
    <property type="match status" value="1"/>
</dbReference>
<feature type="non-terminal residue" evidence="11">
    <location>
        <position position="780"/>
    </location>
</feature>
<evidence type="ECO:0000256" key="5">
    <source>
        <dbReference type="ARBA" id="ARBA00022989"/>
    </source>
</evidence>
<dbReference type="EMBL" id="JWZX01002627">
    <property type="protein sequence ID" value="KOO28053.1"/>
    <property type="molecule type" value="Genomic_DNA"/>
</dbReference>
<dbReference type="PANTHER" id="PTHR23506">
    <property type="entry name" value="GH10249P"/>
    <property type="match status" value="1"/>
</dbReference>
<dbReference type="InterPro" id="IPR036259">
    <property type="entry name" value="MFS_trans_sf"/>
</dbReference>
<dbReference type="InterPro" id="IPR020846">
    <property type="entry name" value="MFS_dom"/>
</dbReference>
<dbReference type="Pfam" id="PF07690">
    <property type="entry name" value="MFS_1"/>
    <property type="match status" value="1"/>
</dbReference>
<comment type="similarity">
    <text evidence="2">Belongs to the major facilitator superfamily. Vesicular transporter family.</text>
</comment>
<feature type="domain" description="Major facilitator superfamily (MFS) profile" evidence="10">
    <location>
        <begin position="339"/>
        <end position="780"/>
    </location>
</feature>
<feature type="coiled-coil region" evidence="7">
    <location>
        <begin position="111"/>
        <end position="189"/>
    </location>
</feature>
<keyword evidence="4 9" id="KW-0812">Transmembrane</keyword>
<dbReference type="InterPro" id="IPR050930">
    <property type="entry name" value="MFS_Vesicular_Transporter"/>
</dbReference>
<feature type="transmembrane region" description="Helical" evidence="9">
    <location>
        <begin position="439"/>
        <end position="457"/>
    </location>
</feature>